<feature type="domain" description="ChsH2 rubredoxin-like zinc ribbon" evidence="2">
    <location>
        <begin position="26"/>
        <end position="57"/>
    </location>
</feature>
<dbReference type="RefSeq" id="WP_013425306.1">
    <property type="nucleotide sequence ID" value="NC_014666.1"/>
</dbReference>
<dbReference type="KEGG" id="fri:FraEuI1c_4189"/>
<dbReference type="InParanoid" id="E3JAJ6"/>
<organism evidence="3 4">
    <name type="scientific">Pseudofrankia inefficax (strain DSM 45817 / CECT 9037 / DDB 130130 / EuI1c)</name>
    <name type="common">Frankia inefficax</name>
    <dbReference type="NCBI Taxonomy" id="298654"/>
    <lineage>
        <taxon>Bacteria</taxon>
        <taxon>Bacillati</taxon>
        <taxon>Actinomycetota</taxon>
        <taxon>Actinomycetes</taxon>
        <taxon>Frankiales</taxon>
        <taxon>Frankiaceae</taxon>
        <taxon>Pseudofrankia</taxon>
    </lineage>
</organism>
<evidence type="ECO:0000313" key="3">
    <source>
        <dbReference type="EMBL" id="ADP82188.1"/>
    </source>
</evidence>
<dbReference type="HOGENOM" id="CLU_119412_0_1_11"/>
<dbReference type="EMBL" id="CP002299">
    <property type="protein sequence ID" value="ADP82188.1"/>
    <property type="molecule type" value="Genomic_DNA"/>
</dbReference>
<reference evidence="3 4" key="1">
    <citation type="submission" date="2010-10" db="EMBL/GenBank/DDBJ databases">
        <title>Complete sequence of Frankia sp. EuI1c.</title>
        <authorList>
            <consortium name="US DOE Joint Genome Institute"/>
            <person name="Lucas S."/>
            <person name="Copeland A."/>
            <person name="Lapidus A."/>
            <person name="Cheng J.-F."/>
            <person name="Bruce D."/>
            <person name="Goodwin L."/>
            <person name="Pitluck S."/>
            <person name="Chertkov O."/>
            <person name="Detter J.C."/>
            <person name="Han C."/>
            <person name="Tapia R."/>
            <person name="Land M."/>
            <person name="Hauser L."/>
            <person name="Jeffries C."/>
            <person name="Kyrpides N."/>
            <person name="Ivanova N."/>
            <person name="Mikhailova N."/>
            <person name="Beauchemin N."/>
            <person name="Sen A."/>
            <person name="Sur S.A."/>
            <person name="Gtari M."/>
            <person name="Wall L."/>
            <person name="Tisa L."/>
            <person name="Woyke T."/>
        </authorList>
    </citation>
    <scope>NUCLEOTIDE SEQUENCE [LARGE SCALE GENOMIC DNA]</scope>
    <source>
        <strain evidence="4">DSM 45817 / CECT 9037 / EuI1c</strain>
    </source>
</reference>
<sequence length="152" mass="16162">MADTITPVDAAVHPVPAITGDNEFFWTAASEGRLVAQRCTGCGLLRHPPAVACPACHCLDHAVVELSGRGEVYSYALLHHPRSPRFQYPVAAVLVDLEEGVRVASNLVDVDPAAVRIGLAVEVAFERTDDDDLAVPVFRPQVGTAPAKGDAR</sequence>
<dbReference type="STRING" id="298654.FraEuI1c_4189"/>
<dbReference type="PANTHER" id="PTHR34075:SF5">
    <property type="entry name" value="BLR3430 PROTEIN"/>
    <property type="match status" value="1"/>
</dbReference>
<dbReference type="InterPro" id="IPR002878">
    <property type="entry name" value="ChsH2_C"/>
</dbReference>
<feature type="domain" description="ChsH2 C-terminal OB-fold" evidence="1">
    <location>
        <begin position="64"/>
        <end position="126"/>
    </location>
</feature>
<dbReference type="eggNOG" id="COG1545">
    <property type="taxonomic scope" value="Bacteria"/>
</dbReference>
<dbReference type="Pfam" id="PF12172">
    <property type="entry name" value="zf-ChsH2"/>
    <property type="match status" value="1"/>
</dbReference>
<dbReference type="Proteomes" id="UP000002484">
    <property type="component" value="Chromosome"/>
</dbReference>
<dbReference type="Gene3D" id="6.10.30.10">
    <property type="match status" value="1"/>
</dbReference>
<keyword evidence="4" id="KW-1185">Reference proteome</keyword>
<proteinExistence type="predicted"/>
<name>E3JAJ6_PSEI1</name>
<evidence type="ECO:0000259" key="1">
    <source>
        <dbReference type="Pfam" id="PF01796"/>
    </source>
</evidence>
<dbReference type="PANTHER" id="PTHR34075">
    <property type="entry name" value="BLR3430 PROTEIN"/>
    <property type="match status" value="1"/>
</dbReference>
<dbReference type="AlphaFoldDB" id="E3JAJ6"/>
<dbReference type="Pfam" id="PF01796">
    <property type="entry name" value="OB_ChsH2_C"/>
    <property type="match status" value="1"/>
</dbReference>
<dbReference type="InterPro" id="IPR052513">
    <property type="entry name" value="Thioester_dehydratase-like"/>
</dbReference>
<accession>E3JAJ6</accession>
<protein>
    <recommendedName>
        <fullName evidence="5">DUF35 domain-containing protein</fullName>
    </recommendedName>
</protein>
<dbReference type="SUPFAM" id="SSF50249">
    <property type="entry name" value="Nucleic acid-binding proteins"/>
    <property type="match status" value="1"/>
</dbReference>
<dbReference type="InterPro" id="IPR012340">
    <property type="entry name" value="NA-bd_OB-fold"/>
</dbReference>
<evidence type="ECO:0008006" key="5">
    <source>
        <dbReference type="Google" id="ProtNLM"/>
    </source>
</evidence>
<dbReference type="InterPro" id="IPR022002">
    <property type="entry name" value="ChsH2_Znr"/>
</dbReference>
<gene>
    <name evidence="3" type="ordered locus">FraEuI1c_4189</name>
</gene>
<evidence type="ECO:0000313" key="4">
    <source>
        <dbReference type="Proteomes" id="UP000002484"/>
    </source>
</evidence>
<evidence type="ECO:0000259" key="2">
    <source>
        <dbReference type="Pfam" id="PF12172"/>
    </source>
</evidence>